<dbReference type="EMBL" id="LNQE01000403">
    <property type="protein sequence ID" value="KUG26799.1"/>
    <property type="molecule type" value="Genomic_DNA"/>
</dbReference>
<keyword evidence="4 11" id="KW-0808">Transferase</keyword>
<keyword evidence="6 11" id="KW-0378">Hydrolase</keyword>
<dbReference type="FunFam" id="3.40.50.1380:FF:000001">
    <property type="entry name" value="Bifunctional purine biosynthesis protein PurH"/>
    <property type="match status" value="1"/>
</dbReference>
<dbReference type="SMART" id="SM00798">
    <property type="entry name" value="AICARFT_IMPCHas"/>
    <property type="match status" value="1"/>
</dbReference>
<dbReference type="HAMAP" id="MF_00139">
    <property type="entry name" value="PurH"/>
    <property type="match status" value="1"/>
</dbReference>
<proteinExistence type="inferred from homology"/>
<dbReference type="EC" id="2.1.2.3" evidence="11"/>
<evidence type="ECO:0000256" key="4">
    <source>
        <dbReference type="ARBA" id="ARBA00022679"/>
    </source>
</evidence>
<evidence type="ECO:0000256" key="8">
    <source>
        <dbReference type="ARBA" id="ARBA00050488"/>
    </source>
</evidence>
<dbReference type="Pfam" id="PF02142">
    <property type="entry name" value="MGS"/>
    <property type="match status" value="1"/>
</dbReference>
<dbReference type="PANTHER" id="PTHR11692:SF0">
    <property type="entry name" value="BIFUNCTIONAL PURINE BIOSYNTHESIS PROTEIN ATIC"/>
    <property type="match status" value="1"/>
</dbReference>
<dbReference type="InterPro" id="IPR024051">
    <property type="entry name" value="AICAR_Tfase_dup_dom_sf"/>
</dbReference>
<keyword evidence="5" id="KW-0658">Purine biosynthesis</keyword>
<evidence type="ECO:0000259" key="10">
    <source>
        <dbReference type="PROSITE" id="PS51855"/>
    </source>
</evidence>
<dbReference type="PIRSF" id="PIRSF000414">
    <property type="entry name" value="AICARFT_IMPCHas"/>
    <property type="match status" value="1"/>
</dbReference>
<evidence type="ECO:0000256" key="2">
    <source>
        <dbReference type="ARBA" id="ARBA00004954"/>
    </source>
</evidence>
<dbReference type="EC" id="3.5.4.10" evidence="11"/>
<comment type="catalytic activity">
    <reaction evidence="8">
        <text>(6R)-10-formyltetrahydrofolate + 5-amino-1-(5-phospho-beta-D-ribosyl)imidazole-4-carboxamide = 5-formamido-1-(5-phospho-D-ribosyl)imidazole-4-carboxamide + (6S)-5,6,7,8-tetrahydrofolate</text>
        <dbReference type="Rhea" id="RHEA:22192"/>
        <dbReference type="ChEBI" id="CHEBI:57453"/>
        <dbReference type="ChEBI" id="CHEBI:58467"/>
        <dbReference type="ChEBI" id="CHEBI:58475"/>
        <dbReference type="ChEBI" id="CHEBI:195366"/>
        <dbReference type="EC" id="2.1.2.3"/>
    </reaction>
</comment>
<dbReference type="Pfam" id="PF01808">
    <property type="entry name" value="AICARFT_IMPCHas"/>
    <property type="match status" value="1"/>
</dbReference>
<comment type="similarity">
    <text evidence="3">Belongs to the PurH family.</text>
</comment>
<comment type="caution">
    <text evidence="11">The sequence shown here is derived from an EMBL/GenBank/DDBJ whole genome shotgun (WGS) entry which is preliminary data.</text>
</comment>
<sequence length="505" mass="56190">MKKLALISVSDKSNITNLAARLTKLGYEIIATGNSAKVIEESGISVTKIESFASFPEIFSGRVKTIQPKVFGGILMRRDNQSDIAEAKANDILPIDIVCVNLYPFPEVMKRKDVDLQTKIENIDIGGPSLIRAAAKNHQYVSVLTNPNQYEEFLSEIETGEVKIETRQKLAYEAFAHTSFYDTLIANFFETEFNQPKKDLRINVPLRNELRYGENPHQKAFVYGDFEEYFEILHGKELSFNNIVDLTAAAELVSDFDETACAIIKHTNPCGAALADNVYNAYEKALSCDPVSAFGGIVAFNRKVDFKTAEKLNEIFLEIIVAPDYDADALELLMKKKNRRLLRTKKAIDRNSYQVRSLPGGYLVQDQDNSILTDDILKVVTEKKCTEEELRNLKFAWTVCKHTKSNAIVYVKDMKAVGVGAGQMSRIDSAKIAAEKAKQFGHDLKGSVAASDAFFPFPDGVEIIANQGATAVIQPGGSVRDDEVITAAIEKNITMIFTGIRNFKH</sequence>
<comment type="pathway">
    <text evidence="2">Purine metabolism; IMP biosynthesis via de novo pathway; 5-formamido-1-(5-phospho-D-ribosyl)imidazole-4-carboxamide from 5-amino-1-(5-phospho-D-ribosyl)imidazole-4-carboxamide (10-formyl THF route): step 1/1.</text>
</comment>
<comment type="catalytic activity">
    <reaction evidence="9">
        <text>IMP + H2O = 5-formamido-1-(5-phospho-D-ribosyl)imidazole-4-carboxamide</text>
        <dbReference type="Rhea" id="RHEA:18445"/>
        <dbReference type="ChEBI" id="CHEBI:15377"/>
        <dbReference type="ChEBI" id="CHEBI:58053"/>
        <dbReference type="ChEBI" id="CHEBI:58467"/>
        <dbReference type="EC" id="3.5.4.10"/>
    </reaction>
</comment>
<dbReference type="InterPro" id="IPR016193">
    <property type="entry name" value="Cytidine_deaminase-like"/>
</dbReference>
<evidence type="ECO:0000256" key="5">
    <source>
        <dbReference type="ARBA" id="ARBA00022755"/>
    </source>
</evidence>
<accession>A0A0W8G0W2</accession>
<feature type="domain" description="MGS-like" evidence="10">
    <location>
        <begin position="1"/>
        <end position="145"/>
    </location>
</feature>
<dbReference type="Gene3D" id="3.40.50.1380">
    <property type="entry name" value="Methylglyoxal synthase-like domain"/>
    <property type="match status" value="1"/>
</dbReference>
<dbReference type="PROSITE" id="PS51855">
    <property type="entry name" value="MGS"/>
    <property type="match status" value="1"/>
</dbReference>
<dbReference type="UniPathway" id="UPA00074">
    <property type="reaction ID" value="UER00133"/>
</dbReference>
<evidence type="ECO:0000256" key="7">
    <source>
        <dbReference type="ARBA" id="ARBA00023268"/>
    </source>
</evidence>
<evidence type="ECO:0000313" key="11">
    <source>
        <dbReference type="EMBL" id="KUG26799.1"/>
    </source>
</evidence>
<evidence type="ECO:0000256" key="6">
    <source>
        <dbReference type="ARBA" id="ARBA00022801"/>
    </source>
</evidence>
<dbReference type="GO" id="GO:0003937">
    <property type="term" value="F:IMP cyclohydrolase activity"/>
    <property type="evidence" value="ECO:0007669"/>
    <property type="project" value="UniProtKB-EC"/>
</dbReference>
<gene>
    <name evidence="11" type="ORF">ASZ90_003354</name>
</gene>
<keyword evidence="7" id="KW-0511">Multifunctional enzyme</keyword>
<organism evidence="11">
    <name type="scientific">hydrocarbon metagenome</name>
    <dbReference type="NCBI Taxonomy" id="938273"/>
    <lineage>
        <taxon>unclassified sequences</taxon>
        <taxon>metagenomes</taxon>
        <taxon>ecological metagenomes</taxon>
    </lineage>
</organism>
<dbReference type="PANTHER" id="PTHR11692">
    <property type="entry name" value="BIFUNCTIONAL PURINE BIOSYNTHESIS PROTEIN PURH"/>
    <property type="match status" value="1"/>
</dbReference>
<protein>
    <submittedName>
        <fullName evidence="11">Imp cyclohydrolase / phosphoribosylaminoimidazolecarboxamide formyltransferase</fullName>
        <ecNumber evidence="11">2.1.2.3</ecNumber>
        <ecNumber evidence="11">3.5.4.10</ecNumber>
    </submittedName>
</protein>
<reference evidence="11" key="1">
    <citation type="journal article" date="2015" name="Proc. Natl. Acad. Sci. U.S.A.">
        <title>Networks of energetic and metabolic interactions define dynamics in microbial communities.</title>
        <authorList>
            <person name="Embree M."/>
            <person name="Liu J.K."/>
            <person name="Al-Bassam M.M."/>
            <person name="Zengler K."/>
        </authorList>
    </citation>
    <scope>NUCLEOTIDE SEQUENCE</scope>
</reference>
<dbReference type="InterPro" id="IPR002695">
    <property type="entry name" value="PurH-like"/>
</dbReference>
<dbReference type="CDD" id="cd01421">
    <property type="entry name" value="IMPCH"/>
    <property type="match status" value="1"/>
</dbReference>
<dbReference type="FunFam" id="3.40.140.20:FF:000005">
    <property type="entry name" value="Bifunctional purine biosynthesis protein PurH"/>
    <property type="match status" value="1"/>
</dbReference>
<dbReference type="InterPro" id="IPR036914">
    <property type="entry name" value="MGS-like_dom_sf"/>
</dbReference>
<dbReference type="GO" id="GO:0006189">
    <property type="term" value="P:'de novo' IMP biosynthetic process"/>
    <property type="evidence" value="ECO:0007669"/>
    <property type="project" value="UniProtKB-UniPathway"/>
</dbReference>
<evidence type="ECO:0000256" key="3">
    <source>
        <dbReference type="ARBA" id="ARBA00007667"/>
    </source>
</evidence>
<comment type="pathway">
    <text evidence="1">Purine metabolism; IMP biosynthesis via de novo pathway; IMP from 5-formamido-1-(5-phospho-D-ribosyl)imidazole-4-carboxamide: step 1/1.</text>
</comment>
<dbReference type="SMART" id="SM00851">
    <property type="entry name" value="MGS"/>
    <property type="match status" value="1"/>
</dbReference>
<dbReference type="GO" id="GO:0005829">
    <property type="term" value="C:cytosol"/>
    <property type="evidence" value="ECO:0007669"/>
    <property type="project" value="TreeGrafter"/>
</dbReference>
<dbReference type="NCBIfam" id="TIGR00355">
    <property type="entry name" value="purH"/>
    <property type="match status" value="1"/>
</dbReference>
<dbReference type="SUPFAM" id="SSF53927">
    <property type="entry name" value="Cytidine deaminase-like"/>
    <property type="match status" value="1"/>
</dbReference>
<dbReference type="AlphaFoldDB" id="A0A0W8G0W2"/>
<dbReference type="Gene3D" id="3.40.140.20">
    <property type="match status" value="2"/>
</dbReference>
<dbReference type="NCBIfam" id="NF002049">
    <property type="entry name" value="PRK00881.1"/>
    <property type="match status" value="1"/>
</dbReference>
<dbReference type="SUPFAM" id="SSF52335">
    <property type="entry name" value="Methylglyoxal synthase-like"/>
    <property type="match status" value="1"/>
</dbReference>
<evidence type="ECO:0000256" key="1">
    <source>
        <dbReference type="ARBA" id="ARBA00004844"/>
    </source>
</evidence>
<dbReference type="FunFam" id="3.40.140.20:FF:000001">
    <property type="entry name" value="Bifunctional purine biosynthesis protein PurH"/>
    <property type="match status" value="1"/>
</dbReference>
<evidence type="ECO:0000256" key="9">
    <source>
        <dbReference type="ARBA" id="ARBA00050687"/>
    </source>
</evidence>
<name>A0A0W8G0W2_9ZZZZ</name>
<dbReference type="GO" id="GO:0004643">
    <property type="term" value="F:phosphoribosylaminoimidazolecarboxamide formyltransferase activity"/>
    <property type="evidence" value="ECO:0007669"/>
    <property type="project" value="UniProtKB-EC"/>
</dbReference>
<dbReference type="InterPro" id="IPR011607">
    <property type="entry name" value="MGS-like_dom"/>
</dbReference>